<dbReference type="InterPro" id="IPR052509">
    <property type="entry name" value="Metal_resp_DNA-bind_regulator"/>
</dbReference>
<reference evidence="3" key="2">
    <citation type="submission" date="2020-04" db="EMBL/GenBank/DDBJ databases">
        <title>Deep metagenomics examines the oral microbiome during advanced dental caries in children, revealing novel taxa and co-occurrences with host molecules.</title>
        <authorList>
            <person name="Baker J.L."/>
            <person name="Morton J.T."/>
            <person name="Dinis M."/>
            <person name="Alvarez R."/>
            <person name="Tran N.C."/>
            <person name="Knight R."/>
            <person name="Edlund A."/>
        </authorList>
    </citation>
    <scope>NUCLEOTIDE SEQUENCE</scope>
    <source>
        <strain evidence="3">JCVI_23_bin.11</strain>
    </source>
</reference>
<dbReference type="OrthoDB" id="9808017at2"/>
<dbReference type="Proteomes" id="UP000758611">
    <property type="component" value="Unassembled WGS sequence"/>
</dbReference>
<dbReference type="Proteomes" id="UP000031386">
    <property type="component" value="Chromosome"/>
</dbReference>
<evidence type="ECO:0000313" key="4">
    <source>
        <dbReference type="EMBL" id="MCZ7408113.1"/>
    </source>
</evidence>
<reference evidence="4" key="3">
    <citation type="submission" date="2022-07" db="EMBL/GenBank/DDBJ databases">
        <title>Parvimonas micra travels from the subgingival sulcus of the human oral cavity to the colorectal adenocarcinoma.</title>
        <authorList>
            <person name="Conde-Perez K."/>
            <person name="Buetas E."/>
            <person name="Aja-Macaya P."/>
            <person name="Martin-De Arribas E."/>
            <person name="Iglesias-Corras I."/>
            <person name="Trigo-Tasende N."/>
            <person name="Nasser-Ali M."/>
            <person name="Estevez L.S."/>
            <person name="Rumbo-Feal S."/>
            <person name="Otero-Alen B."/>
            <person name="Noguera J.F."/>
            <person name="Concha A."/>
            <person name="Pardinas-Lopez S."/>
            <person name="Carda-Dieguez M."/>
            <person name="Gomez-Randulfe I."/>
            <person name="Martinez-Lago N."/>
            <person name="Ladra S."/>
            <person name="Aparicio L.A."/>
            <person name="Bou G."/>
            <person name="Mira A."/>
            <person name="Vallejo J.A."/>
            <person name="Poza M."/>
        </authorList>
    </citation>
    <scope>NUCLEOTIDE SEQUENCE</scope>
    <source>
        <strain evidence="5">PM102KC-G-1</strain>
        <strain evidence="4">PM79KC-AC-4</strain>
    </source>
</reference>
<evidence type="ECO:0000313" key="5">
    <source>
        <dbReference type="EMBL" id="WBB30830.1"/>
    </source>
</evidence>
<gene>
    <name evidence="3" type="ORF">HXM94_07180</name>
    <name evidence="5" type="ORF">NM222_07740</name>
    <name evidence="4" type="ORF">NND69_07105</name>
    <name evidence="2" type="ORF">NW74_00470</name>
</gene>
<evidence type="ECO:0000259" key="1">
    <source>
        <dbReference type="Pfam" id="PF03551"/>
    </source>
</evidence>
<dbReference type="Pfam" id="PF03551">
    <property type="entry name" value="PadR"/>
    <property type="match status" value="1"/>
</dbReference>
<reference evidence="2 6" key="1">
    <citation type="submission" date="2014-10" db="EMBL/GenBank/DDBJ databases">
        <title>Complete genome sequence of Parvimonas micra KCOM 1535 (= ChDC B708).</title>
        <authorList>
            <person name="Kook J.-K."/>
            <person name="Park S.-N."/>
            <person name="Lim Y.K."/>
            <person name="Roh H."/>
        </authorList>
    </citation>
    <scope>NUCLEOTIDE SEQUENCE [LARGE SCALE GENOMIC DNA]</scope>
    <source>
        <strain evidence="2">KCOM 1535</strain>
        <strain evidence="6">KCOM 1535 / ChDC B708</strain>
    </source>
</reference>
<name>A0A0B4S075_9FIRM</name>
<dbReference type="InterPro" id="IPR011991">
    <property type="entry name" value="ArsR-like_HTH"/>
</dbReference>
<dbReference type="SUPFAM" id="SSF46785">
    <property type="entry name" value="Winged helix' DNA-binding domain"/>
    <property type="match status" value="1"/>
</dbReference>
<accession>A0A0B4S075</accession>
<dbReference type="EMBL" id="CP101412">
    <property type="protein sequence ID" value="WBB30830.1"/>
    <property type="molecule type" value="Genomic_DNA"/>
</dbReference>
<evidence type="ECO:0000313" key="6">
    <source>
        <dbReference type="Proteomes" id="UP000031386"/>
    </source>
</evidence>
<dbReference type="GeneID" id="93384767"/>
<dbReference type="RefSeq" id="WP_004832388.1">
    <property type="nucleotide sequence ID" value="NZ_CABKNC010000003.1"/>
</dbReference>
<dbReference type="AlphaFoldDB" id="A0A0B4S075"/>
<dbReference type="EMBL" id="JANDZV010000006">
    <property type="protein sequence ID" value="MCZ7408113.1"/>
    <property type="molecule type" value="Genomic_DNA"/>
</dbReference>
<dbReference type="Proteomes" id="UP001141458">
    <property type="component" value="Unassembled WGS sequence"/>
</dbReference>
<dbReference type="Gene3D" id="1.10.10.10">
    <property type="entry name" value="Winged helix-like DNA-binding domain superfamily/Winged helix DNA-binding domain"/>
    <property type="match status" value="1"/>
</dbReference>
<organism evidence="2 6">
    <name type="scientific">Parvimonas micra</name>
    <dbReference type="NCBI Taxonomy" id="33033"/>
    <lineage>
        <taxon>Bacteria</taxon>
        <taxon>Bacillati</taxon>
        <taxon>Bacillota</taxon>
        <taxon>Tissierellia</taxon>
        <taxon>Tissierellales</taxon>
        <taxon>Peptoniphilaceae</taxon>
        <taxon>Parvimonas</taxon>
    </lineage>
</organism>
<dbReference type="InterPro" id="IPR036388">
    <property type="entry name" value="WH-like_DNA-bd_sf"/>
</dbReference>
<dbReference type="KEGG" id="pmic:NW74_00470"/>
<keyword evidence="6" id="KW-1185">Reference proteome</keyword>
<dbReference type="CDD" id="cd00090">
    <property type="entry name" value="HTH_ARSR"/>
    <property type="match status" value="1"/>
</dbReference>
<sequence>MDTQIKKGLLDLCVLSFLMDKDMYGYEIVQSISKSIEVSEGTIYPILRRLSKEGFFETYIVESNEGPARKYYRITASGMRYYNNQLEAWEKLKNGMDKILKRGENDE</sequence>
<protein>
    <submittedName>
        <fullName evidence="2">PadR family transcriptional regulator</fullName>
    </submittedName>
</protein>
<proteinExistence type="predicted"/>
<feature type="domain" description="Transcription regulator PadR N-terminal" evidence="1">
    <location>
        <begin position="14"/>
        <end position="82"/>
    </location>
</feature>
<dbReference type="InterPro" id="IPR005149">
    <property type="entry name" value="Tscrpt_reg_PadR_N"/>
</dbReference>
<dbReference type="Proteomes" id="UP001210690">
    <property type="component" value="Chromosome"/>
</dbReference>
<dbReference type="PANTHER" id="PTHR33169:SF24">
    <property type="entry name" value="TRANSCRIPTIONAL REGULATOR, PADR FAMILY"/>
    <property type="match status" value="1"/>
</dbReference>
<dbReference type="PANTHER" id="PTHR33169">
    <property type="entry name" value="PADR-FAMILY TRANSCRIPTIONAL REGULATOR"/>
    <property type="match status" value="1"/>
</dbReference>
<dbReference type="InterPro" id="IPR036390">
    <property type="entry name" value="WH_DNA-bd_sf"/>
</dbReference>
<dbReference type="STRING" id="33033.NW74_00470"/>
<dbReference type="EMBL" id="JABZRE010000035">
    <property type="protein sequence ID" value="MBF1307540.1"/>
    <property type="molecule type" value="Genomic_DNA"/>
</dbReference>
<evidence type="ECO:0000313" key="2">
    <source>
        <dbReference type="EMBL" id="AIZ35954.1"/>
    </source>
</evidence>
<evidence type="ECO:0000313" key="3">
    <source>
        <dbReference type="EMBL" id="MBF1307540.1"/>
    </source>
</evidence>
<dbReference type="EMBL" id="CP009761">
    <property type="protein sequence ID" value="AIZ35954.1"/>
    <property type="molecule type" value="Genomic_DNA"/>
</dbReference>